<evidence type="ECO:0000259" key="1">
    <source>
        <dbReference type="Pfam" id="PF14088"/>
    </source>
</evidence>
<reference evidence="2 5" key="2">
    <citation type="submission" date="2018-03" db="EMBL/GenBank/DDBJ databases">
        <title>Genomic Encyclopedia of Archaeal and Bacterial Type Strains, Phase II (KMG-II): from individual species to whole genera.</title>
        <authorList>
            <person name="Goeker M."/>
        </authorList>
    </citation>
    <scope>NUCLEOTIDE SEQUENCE [LARGE SCALE GENOMIC DNA]</scope>
    <source>
        <strain evidence="2 5">DSM 29956</strain>
    </source>
</reference>
<dbReference type="AlphaFoldDB" id="A0A1X7A3T7"/>
<sequence length="389" mass="44899">MFQIDRSANRLRKLERTSFSEVGFREREHLQEWLATMPDALCEAMSEGEDGLLIIQKEFDGFDGTRERLDLLALDRSGQLVVIENKLDDSGRDVVWQALKYAAYCSSLKKIEIVGIFQQYLDRHGGGDATSTICEFLGEDTLDEVVLNDGTSQRVVFIAANFRREVTATVLWLREHQIDARCVKVVPYRFGEELFIDLQQVIPTPEAADYMIRMAEKDSEEKSAKGELRRSHQTRLAFWTEVLEAMNAAGLDRWQNITASRDHWLTSSIGVAGCSLVLIFVRDEVRVEFQLNRPSASENKWLFDQLIQERERYEQLVGGELEWRRIDEKKVSMVVCKAPAQGYSKENWPEMISWLVERYRKMDKVFSEPVRSLASRMRLGDGQVRSSHD</sequence>
<evidence type="ECO:0000313" key="5">
    <source>
        <dbReference type="Proteomes" id="UP000240624"/>
    </source>
</evidence>
<keyword evidence="5" id="KW-1185">Reference proteome</keyword>
<feature type="domain" description="DUF4268" evidence="1">
    <location>
        <begin position="234"/>
        <end position="369"/>
    </location>
</feature>
<dbReference type="RefSeq" id="WP_085897808.1">
    <property type="nucleotide sequence ID" value="NZ_FWFY01000017.1"/>
</dbReference>
<dbReference type="Proteomes" id="UP000193495">
    <property type="component" value="Unassembled WGS sequence"/>
</dbReference>
<gene>
    <name evidence="2" type="ORF">CLV79_11918</name>
    <name evidence="3" type="ORF">LOS8367_03506</name>
</gene>
<protein>
    <submittedName>
        <fullName evidence="2">Uncharacterized protein DUF4268</fullName>
    </submittedName>
</protein>
<dbReference type="EMBL" id="PYGB01000019">
    <property type="protein sequence ID" value="PSK80831.1"/>
    <property type="molecule type" value="Genomic_DNA"/>
</dbReference>
<evidence type="ECO:0000313" key="4">
    <source>
        <dbReference type="Proteomes" id="UP000193495"/>
    </source>
</evidence>
<dbReference type="EMBL" id="FWFY01000017">
    <property type="protein sequence ID" value="SLN69732.1"/>
    <property type="molecule type" value="Genomic_DNA"/>
</dbReference>
<accession>A0A1X7A3T7</accession>
<dbReference type="InterPro" id="IPR025364">
    <property type="entry name" value="DUF4268"/>
</dbReference>
<dbReference type="GO" id="GO:0003676">
    <property type="term" value="F:nucleic acid binding"/>
    <property type="evidence" value="ECO:0007669"/>
    <property type="project" value="InterPro"/>
</dbReference>
<dbReference type="Gene3D" id="3.40.1350.10">
    <property type="match status" value="1"/>
</dbReference>
<evidence type="ECO:0000313" key="3">
    <source>
        <dbReference type="EMBL" id="SLN69732.1"/>
    </source>
</evidence>
<proteinExistence type="predicted"/>
<dbReference type="OrthoDB" id="570199at2"/>
<dbReference type="Pfam" id="PF14088">
    <property type="entry name" value="DUF4268"/>
    <property type="match status" value="1"/>
</dbReference>
<organism evidence="3 4">
    <name type="scientific">Limimaricola soesokkakensis</name>
    <dbReference type="NCBI Taxonomy" id="1343159"/>
    <lineage>
        <taxon>Bacteria</taxon>
        <taxon>Pseudomonadati</taxon>
        <taxon>Pseudomonadota</taxon>
        <taxon>Alphaproteobacteria</taxon>
        <taxon>Rhodobacterales</taxon>
        <taxon>Paracoccaceae</taxon>
        <taxon>Limimaricola</taxon>
    </lineage>
</organism>
<dbReference type="Proteomes" id="UP000240624">
    <property type="component" value="Unassembled WGS sequence"/>
</dbReference>
<reference evidence="3 4" key="1">
    <citation type="submission" date="2017-03" db="EMBL/GenBank/DDBJ databases">
        <authorList>
            <person name="Afonso C.L."/>
            <person name="Miller P.J."/>
            <person name="Scott M.A."/>
            <person name="Spackman E."/>
            <person name="Goraichik I."/>
            <person name="Dimitrov K.M."/>
            <person name="Suarez D.L."/>
            <person name="Swayne D.E."/>
        </authorList>
    </citation>
    <scope>NUCLEOTIDE SEQUENCE [LARGE SCALE GENOMIC DNA]</scope>
    <source>
        <strain evidence="3 4">CECT 8367</strain>
    </source>
</reference>
<evidence type="ECO:0000313" key="2">
    <source>
        <dbReference type="EMBL" id="PSK80831.1"/>
    </source>
</evidence>
<dbReference type="InterPro" id="IPR011856">
    <property type="entry name" value="tRNA_endonuc-like_dom_sf"/>
</dbReference>
<name>A0A1X7A3T7_9RHOB</name>